<dbReference type="SMART" id="SM00460">
    <property type="entry name" value="TGc"/>
    <property type="match status" value="1"/>
</dbReference>
<dbReference type="InterPro" id="IPR052901">
    <property type="entry name" value="Bact_TGase-like"/>
</dbReference>
<keyword evidence="4" id="KW-1185">Reference proteome</keyword>
<dbReference type="RefSeq" id="WP_199869116.1">
    <property type="nucleotide sequence ID" value="NZ_JAAGPU010000002.1"/>
</dbReference>
<dbReference type="PANTHER" id="PTHR42736:SF1">
    <property type="entry name" value="PROTEIN-GLUTAMINE GAMMA-GLUTAMYLTRANSFERASE"/>
    <property type="match status" value="1"/>
</dbReference>
<feature type="transmembrane region" description="Helical" evidence="1">
    <location>
        <begin position="121"/>
        <end position="139"/>
    </location>
</feature>
<protein>
    <submittedName>
        <fullName evidence="3">Transglutaminase domain-containing protein</fullName>
    </submittedName>
</protein>
<feature type="transmembrane region" description="Helical" evidence="1">
    <location>
        <begin position="42"/>
        <end position="60"/>
    </location>
</feature>
<dbReference type="Pfam" id="PF01841">
    <property type="entry name" value="Transglut_core"/>
    <property type="match status" value="1"/>
</dbReference>
<dbReference type="SUPFAM" id="SSF54001">
    <property type="entry name" value="Cysteine proteinases"/>
    <property type="match status" value="1"/>
</dbReference>
<evidence type="ECO:0000259" key="2">
    <source>
        <dbReference type="SMART" id="SM00460"/>
    </source>
</evidence>
<dbReference type="PANTHER" id="PTHR42736">
    <property type="entry name" value="PROTEIN-GLUTAMINE GAMMA-GLUTAMYLTRANSFERASE"/>
    <property type="match status" value="1"/>
</dbReference>
<dbReference type="Gene3D" id="3.10.620.30">
    <property type="match status" value="1"/>
</dbReference>
<dbReference type="EMBL" id="JAAGPU010000002">
    <property type="protein sequence ID" value="NEU03786.1"/>
    <property type="molecule type" value="Genomic_DNA"/>
</dbReference>
<dbReference type="AlphaFoldDB" id="A0A6M0GYY4"/>
<dbReference type="InterPro" id="IPR002931">
    <property type="entry name" value="Transglutaminase-like"/>
</dbReference>
<evidence type="ECO:0000313" key="4">
    <source>
        <dbReference type="Proteomes" id="UP000481872"/>
    </source>
</evidence>
<gene>
    <name evidence="3" type="ORF">G3M99_02720</name>
</gene>
<evidence type="ECO:0000313" key="3">
    <source>
        <dbReference type="EMBL" id="NEU03786.1"/>
    </source>
</evidence>
<keyword evidence="1" id="KW-0472">Membrane</keyword>
<accession>A0A6M0GYY4</accession>
<proteinExistence type="predicted"/>
<feature type="transmembrane region" description="Helical" evidence="1">
    <location>
        <begin position="67"/>
        <end position="88"/>
    </location>
</feature>
<feature type="transmembrane region" description="Helical" evidence="1">
    <location>
        <begin position="12"/>
        <end position="30"/>
    </location>
</feature>
<sequence>MEKSNREKKHKEYIYDIFLVVINLIVPIELIRTGYRIKDFDYKFVLLIIIFSIILYIFYFEFYIKKLYKILPILAVFFLGTVFCLKNFQLVTQFIDKNIISAAIKIWPRIMQNAETNFKDYKYIIVIMLPTIVVLLIRLTKRKKKIILFLNSIFIILFWFLYQKETLNVVKVYLFITLVSVFITNYLNTKEDSIREKVKIRDSKILYLAYGCMICICVVTLVEIIPKNYKGISGNNYSKIFKNTFSGNLPIEMSLINEYGLTSSGYDERDKNLGGPLTINKTHVFDVKANEPYYLKGSIKEIYDGKKWTSKYEADSFIELKKDQQYNPIKFKKQDSLNNLSLRSIRITPNKNLKTTSFFMVEKTRKIRGALDKIYCNEIPVFLSSKKINNPYNVIFYTNPFEKEIFKSVEGYSNEEYENYNILPRKQWLDKSRLNYIDNSENSENNYIISNKYVDYLSIPFTVPKEVYDLTNEIIEGKYSNSEKVYAIKNYLNKNYPYSLEVSNIPQNEEFVDYFLFKEKKGYCTYFATTTTIMCRIAGIPARYVEGFKIDEKSKNDKGEYEVTNGEAHAWCEILSNPKDCTWKIVDSTSTPTEWERSIEKEKKEIEVDSKNNNEKNVERVDKNMSTIEDLETDSNEFFNLYDEKMVKNIFPIISILFYILIKIIKNIKWKKHMYSCDSIIPVYNFYLFRLSSIGIKKDDSMGDLEFLKSLKDDELREKMNFLVNESYKEFYGELKYEEINKIEYIRFIENYIKSKERKSQYWLKRYFSKI</sequence>
<dbReference type="Proteomes" id="UP000481872">
    <property type="component" value="Unassembled WGS sequence"/>
</dbReference>
<feature type="transmembrane region" description="Helical" evidence="1">
    <location>
        <begin position="146"/>
        <end position="162"/>
    </location>
</feature>
<comment type="caution">
    <text evidence="3">The sequence shown here is derived from an EMBL/GenBank/DDBJ whole genome shotgun (WGS) entry which is preliminary data.</text>
</comment>
<reference evidence="3 4" key="1">
    <citation type="submission" date="2020-02" db="EMBL/GenBank/DDBJ databases">
        <title>Genome assembly of a novel Clostridium senegalense strain.</title>
        <authorList>
            <person name="Gupta T.B."/>
            <person name="Jauregui R."/>
            <person name="Maclean P."/>
            <person name="Nawarathana A."/>
            <person name="Brightwell G."/>
        </authorList>
    </citation>
    <scope>NUCLEOTIDE SEQUENCE [LARGE SCALE GENOMIC DNA]</scope>
    <source>
        <strain evidence="3 4">AGRFS4</strain>
    </source>
</reference>
<evidence type="ECO:0000256" key="1">
    <source>
        <dbReference type="SAM" id="Phobius"/>
    </source>
</evidence>
<dbReference type="InterPro" id="IPR038765">
    <property type="entry name" value="Papain-like_cys_pep_sf"/>
</dbReference>
<feature type="transmembrane region" description="Helical" evidence="1">
    <location>
        <begin position="168"/>
        <end position="187"/>
    </location>
</feature>
<feature type="domain" description="Transglutaminase-like" evidence="2">
    <location>
        <begin position="516"/>
        <end position="590"/>
    </location>
</feature>
<keyword evidence="1" id="KW-0812">Transmembrane</keyword>
<name>A0A6M0GYY4_9CLOT</name>
<feature type="transmembrane region" description="Helical" evidence="1">
    <location>
        <begin position="207"/>
        <end position="225"/>
    </location>
</feature>
<organism evidence="3 4">
    <name type="scientific">Clostridium senegalense</name>
    <dbReference type="NCBI Taxonomy" id="1465809"/>
    <lineage>
        <taxon>Bacteria</taxon>
        <taxon>Bacillati</taxon>
        <taxon>Bacillota</taxon>
        <taxon>Clostridia</taxon>
        <taxon>Eubacteriales</taxon>
        <taxon>Clostridiaceae</taxon>
        <taxon>Clostridium</taxon>
    </lineage>
</organism>
<keyword evidence="1" id="KW-1133">Transmembrane helix</keyword>